<dbReference type="EMBL" id="CP146240">
    <property type="protein sequence ID" value="WWS85027.1"/>
    <property type="molecule type" value="Genomic_DNA"/>
</dbReference>
<protein>
    <recommendedName>
        <fullName evidence="3">Transcriptional regulator, AbiEi antitoxin, Type IV TA system</fullName>
    </recommendedName>
</protein>
<name>A0ABZ2HR46_9MICO</name>
<accession>A0ABZ2HR46</accession>
<evidence type="ECO:0008006" key="3">
    <source>
        <dbReference type="Google" id="ProtNLM"/>
    </source>
</evidence>
<organism evidence="1 2">
    <name type="scientific">Microbacterium paraoxydans</name>
    <dbReference type="NCBI Taxonomy" id="199592"/>
    <lineage>
        <taxon>Bacteria</taxon>
        <taxon>Bacillati</taxon>
        <taxon>Actinomycetota</taxon>
        <taxon>Actinomycetes</taxon>
        <taxon>Micrococcales</taxon>
        <taxon>Microbacteriaceae</taxon>
        <taxon>Microbacterium</taxon>
    </lineage>
</organism>
<keyword evidence="2" id="KW-1185">Reference proteome</keyword>
<dbReference type="RefSeq" id="WP_338566601.1">
    <property type="nucleotide sequence ID" value="NZ_CP146240.1"/>
</dbReference>
<evidence type="ECO:0000313" key="2">
    <source>
        <dbReference type="Proteomes" id="UP001377573"/>
    </source>
</evidence>
<sequence length="324" mass="36033">MRQVSVEEIRGMLLGRRRLEEEGWGSRTLHAAVEGRQLHHVRRGWYLALRTWSELAPESRHRAEVVAADLAASGTRPVFSHASAAVLWGLPLYRLRPTRVHVTASPDQRHSTPGILRHEGAVPAGDIVERDGIRCTSLGRTVVDLARTVAPEAALAAADAALALVGGDPWEFDDTAEQALLADLADRVRRPRLRGIVQARRIVGLADGRAKLPLESVTRYRLHQLGFGRPRLQVPVDGPRGGRFWMDIAVDQSRTFVECDGRDKYLDDELRGGRTAESVALDEKIREDWVRGTTGWRVIRVSSEHVASLAAADAHFRAFRLFAR</sequence>
<proteinExistence type="predicted"/>
<dbReference type="Proteomes" id="UP001377573">
    <property type="component" value="Chromosome"/>
</dbReference>
<evidence type="ECO:0000313" key="1">
    <source>
        <dbReference type="EMBL" id="WWS85027.1"/>
    </source>
</evidence>
<reference evidence="1 2" key="1">
    <citation type="submission" date="2024-02" db="EMBL/GenBank/DDBJ databases">
        <authorList>
            <person name="Alasadi S."/>
            <person name="Hussein S.A."/>
        </authorList>
    </citation>
    <scope>NUCLEOTIDE SEQUENCE [LARGE SCALE GENOMIC DNA]</scope>
    <source>
        <strain evidence="1 2">GJ_SRA_44_2022</strain>
    </source>
</reference>
<gene>
    <name evidence="1" type="ORF">V8Z62_02065</name>
</gene>